<dbReference type="PANTHER" id="PTHR38097">
    <property type="match status" value="1"/>
</dbReference>
<dbReference type="GO" id="GO:0009295">
    <property type="term" value="C:nucleoid"/>
    <property type="evidence" value="ECO:0007669"/>
    <property type="project" value="UniProtKB-SubCell"/>
</dbReference>
<name>H8GKS7_METAL</name>
<reference evidence="6 7" key="1">
    <citation type="journal article" date="2013" name="Genome Announc.">
        <title>Genome Sequence of the Obligate Gammaproteobacterial Methanotroph Methylomicrobium album Strain BG8.</title>
        <authorList>
            <person name="Kits K.D."/>
            <person name="Kalyuzhnaya M.G."/>
            <person name="Klotz M.G."/>
            <person name="Jetten M.S."/>
            <person name="Op den Camp H.J."/>
            <person name="Vuilleumier S."/>
            <person name="Bringel F."/>
            <person name="Dispirito A.A."/>
            <person name="Murrell J.C."/>
            <person name="Bruce D."/>
            <person name="Cheng J.F."/>
            <person name="Copeland A."/>
            <person name="Goodwin L."/>
            <person name="Hauser L."/>
            <person name="Lajus A."/>
            <person name="Land M.L."/>
            <person name="Lapidus A."/>
            <person name="Lucas S."/>
            <person name="Medigue C."/>
            <person name="Pitluck S."/>
            <person name="Woyke T."/>
            <person name="Zeytun A."/>
            <person name="Stein L.Y."/>
        </authorList>
    </citation>
    <scope>NUCLEOTIDE SEQUENCE [LARGE SCALE GENOMIC DNA]</scope>
    <source>
        <strain evidence="6 7">BG8</strain>
    </source>
</reference>
<dbReference type="eggNOG" id="COG2916">
    <property type="taxonomic scope" value="Bacteria"/>
</dbReference>
<sequence length="104" mass="12024">MTDFQNLSVNELQTVIENAEKALKNKLVNHRKEIITQIKELAASIDVTVEIIENDKKSPRKDVKVPAKYRHPNDPSKIWTGRGMMPKWLRTLIEEGHDSSEFKI</sequence>
<organism evidence="6 7">
    <name type="scientific">Methylomicrobium album BG8</name>
    <dbReference type="NCBI Taxonomy" id="686340"/>
    <lineage>
        <taxon>Bacteria</taxon>
        <taxon>Pseudomonadati</taxon>
        <taxon>Pseudomonadota</taxon>
        <taxon>Gammaproteobacteria</taxon>
        <taxon>Methylococcales</taxon>
        <taxon>Methylococcaceae</taxon>
        <taxon>Methylomicrobium</taxon>
    </lineage>
</organism>
<comment type="subcellular location">
    <subcellularLocation>
        <location evidence="1">Cytoplasm</location>
        <location evidence="1">Nucleoid</location>
    </subcellularLocation>
</comment>
<dbReference type="Gene3D" id="4.10.430.10">
    <property type="entry name" value="Histone-like protein H-NS, C-terminal domain"/>
    <property type="match status" value="1"/>
</dbReference>
<comment type="similarity">
    <text evidence="2">Belongs to the histone-like protein H-NS family.</text>
</comment>
<evidence type="ECO:0000256" key="2">
    <source>
        <dbReference type="ARBA" id="ARBA00010610"/>
    </source>
</evidence>
<dbReference type="RefSeq" id="WP_005370967.1">
    <property type="nucleotide sequence ID" value="NZ_CM001475.1"/>
</dbReference>
<dbReference type="InterPro" id="IPR037150">
    <property type="entry name" value="H-NS_C_dom_sf"/>
</dbReference>
<dbReference type="STRING" id="686340.Metal_1464"/>
<dbReference type="GO" id="GO:0000976">
    <property type="term" value="F:transcription cis-regulatory region binding"/>
    <property type="evidence" value="ECO:0007669"/>
    <property type="project" value="TreeGrafter"/>
</dbReference>
<evidence type="ECO:0000256" key="4">
    <source>
        <dbReference type="ARBA" id="ARBA00023125"/>
    </source>
</evidence>
<dbReference type="Pfam" id="PF00816">
    <property type="entry name" value="Histone_HNS"/>
    <property type="match status" value="1"/>
</dbReference>
<dbReference type="InterPro" id="IPR027444">
    <property type="entry name" value="H-NS_C_dom"/>
</dbReference>
<dbReference type="GO" id="GO:0001217">
    <property type="term" value="F:DNA-binding transcription repressor activity"/>
    <property type="evidence" value="ECO:0007669"/>
    <property type="project" value="TreeGrafter"/>
</dbReference>
<keyword evidence="3" id="KW-0963">Cytoplasm</keyword>
<dbReference type="AlphaFoldDB" id="H8GKS7"/>
<dbReference type="EMBL" id="CM001475">
    <property type="protein sequence ID" value="EIC29249.1"/>
    <property type="molecule type" value="Genomic_DNA"/>
</dbReference>
<dbReference type="SUPFAM" id="SSF81273">
    <property type="entry name" value="H-NS histone-like proteins"/>
    <property type="match status" value="1"/>
</dbReference>
<dbReference type="PANTHER" id="PTHR38097:SF2">
    <property type="entry name" value="DNA-BINDING PROTEIN STPA"/>
    <property type="match status" value="1"/>
</dbReference>
<dbReference type="GO" id="GO:0003681">
    <property type="term" value="F:bent DNA binding"/>
    <property type="evidence" value="ECO:0007669"/>
    <property type="project" value="TreeGrafter"/>
</dbReference>
<evidence type="ECO:0000313" key="7">
    <source>
        <dbReference type="Proteomes" id="UP000005090"/>
    </source>
</evidence>
<gene>
    <name evidence="6" type="ORF">Metal_1464</name>
</gene>
<keyword evidence="7" id="KW-1185">Reference proteome</keyword>
<evidence type="ECO:0000259" key="5">
    <source>
        <dbReference type="SMART" id="SM00528"/>
    </source>
</evidence>
<dbReference type="Proteomes" id="UP000005090">
    <property type="component" value="Chromosome"/>
</dbReference>
<accession>H8GKS7</accession>
<proteinExistence type="inferred from homology"/>
<dbReference type="GO" id="GO:0032993">
    <property type="term" value="C:protein-DNA complex"/>
    <property type="evidence" value="ECO:0007669"/>
    <property type="project" value="TreeGrafter"/>
</dbReference>
<feature type="domain" description="DNA-binding protein H-NS-like C-terminal" evidence="5">
    <location>
        <begin position="57"/>
        <end position="104"/>
    </location>
</feature>
<evidence type="ECO:0000256" key="1">
    <source>
        <dbReference type="ARBA" id="ARBA00004453"/>
    </source>
</evidence>
<evidence type="ECO:0000313" key="6">
    <source>
        <dbReference type="EMBL" id="EIC29249.1"/>
    </source>
</evidence>
<dbReference type="HOGENOM" id="CLU_117503_1_2_6"/>
<protein>
    <submittedName>
        <fullName evidence="6">DNA-binding protein H-NS</fullName>
    </submittedName>
</protein>
<keyword evidence="4 6" id="KW-0238">DNA-binding</keyword>
<dbReference type="SMART" id="SM00528">
    <property type="entry name" value="HNS"/>
    <property type="match status" value="1"/>
</dbReference>
<evidence type="ECO:0000256" key="3">
    <source>
        <dbReference type="ARBA" id="ARBA00022490"/>
    </source>
</evidence>
<dbReference type="GO" id="GO:0005829">
    <property type="term" value="C:cytosol"/>
    <property type="evidence" value="ECO:0007669"/>
    <property type="project" value="TreeGrafter"/>
</dbReference>
<dbReference type="GO" id="GO:0003680">
    <property type="term" value="F:minor groove of adenine-thymine-rich DNA binding"/>
    <property type="evidence" value="ECO:0007669"/>
    <property type="project" value="TreeGrafter"/>
</dbReference>